<dbReference type="RefSeq" id="WP_184800830.1">
    <property type="nucleotide sequence ID" value="NZ_JACIIZ010000006.1"/>
</dbReference>
<protein>
    <submittedName>
        <fullName evidence="2">Uncharacterized protein</fullName>
    </submittedName>
</protein>
<evidence type="ECO:0000256" key="1">
    <source>
        <dbReference type="SAM" id="MobiDB-lite"/>
    </source>
</evidence>
<comment type="caution">
    <text evidence="2">The sequence shown here is derived from an EMBL/GenBank/DDBJ whole genome shotgun (WGS) entry which is preliminary data.</text>
</comment>
<reference evidence="2 3" key="1">
    <citation type="submission" date="2020-08" db="EMBL/GenBank/DDBJ databases">
        <title>Genomic Encyclopedia of Type Strains, Phase IV (KMG-IV): sequencing the most valuable type-strain genomes for metagenomic binning, comparative biology and taxonomic classification.</title>
        <authorList>
            <person name="Goeker M."/>
        </authorList>
    </citation>
    <scope>NUCLEOTIDE SEQUENCE [LARGE SCALE GENOMIC DNA]</scope>
    <source>
        <strain evidence="2 3">DSM 22198</strain>
    </source>
</reference>
<organism evidence="2 3">
    <name type="scientific">Nitrospirillum iridis</name>
    <dbReference type="NCBI Taxonomy" id="765888"/>
    <lineage>
        <taxon>Bacteria</taxon>
        <taxon>Pseudomonadati</taxon>
        <taxon>Pseudomonadota</taxon>
        <taxon>Alphaproteobacteria</taxon>
        <taxon>Rhodospirillales</taxon>
        <taxon>Azospirillaceae</taxon>
        <taxon>Nitrospirillum</taxon>
    </lineage>
</organism>
<dbReference type="PROSITE" id="PS51257">
    <property type="entry name" value="PROKAR_LIPOPROTEIN"/>
    <property type="match status" value="1"/>
</dbReference>
<gene>
    <name evidence="2" type="ORF">FHS74_002500</name>
</gene>
<evidence type="ECO:0000313" key="2">
    <source>
        <dbReference type="EMBL" id="MBB6251940.1"/>
    </source>
</evidence>
<sequence>MDGWQRRYRLSNGPGALGLSCTAEGLALAGVPLLAKGAGGFHARSAAEVAVLLKRAYAGAEPNAAILPGLTKIAAALNRGDLPQAMIRAVHLRLSDLDWDAAVRLARANDNLAKYSPDQPRDDHGRWTDEGGGASKEPVKVKQVGAGAAPKQPSIAPEKKGAQNAPKTCGIYPIYKNEILSQADAKKLFNEELAGMLRDGLISKQDFERFSFVPWFAATTKTMDDPLLSGSMEAALSQANGLTGGFVAGGLTDPRTNTSKIYMSAAAPTAIPGLGLKKTTARQSMQFFLRHELGHQKQGGNCGPDDECCADAFAIAHMPGK</sequence>
<feature type="compositionally biased region" description="Basic and acidic residues" evidence="1">
    <location>
        <begin position="119"/>
        <end position="129"/>
    </location>
</feature>
<feature type="region of interest" description="Disordered" evidence="1">
    <location>
        <begin position="113"/>
        <end position="164"/>
    </location>
</feature>
<name>A0A7X0EDB2_9PROT</name>
<proteinExistence type="predicted"/>
<dbReference type="Proteomes" id="UP000539175">
    <property type="component" value="Unassembled WGS sequence"/>
</dbReference>
<evidence type="ECO:0000313" key="3">
    <source>
        <dbReference type="Proteomes" id="UP000539175"/>
    </source>
</evidence>
<dbReference type="EMBL" id="JACIIZ010000006">
    <property type="protein sequence ID" value="MBB6251940.1"/>
    <property type="molecule type" value="Genomic_DNA"/>
</dbReference>
<dbReference type="AlphaFoldDB" id="A0A7X0EDB2"/>
<accession>A0A7X0EDB2</accession>
<keyword evidence="3" id="KW-1185">Reference proteome</keyword>